<keyword evidence="3" id="KW-1185">Reference proteome</keyword>
<organism evidence="2 3">
    <name type="scientific">Cocleimonas flava</name>
    <dbReference type="NCBI Taxonomy" id="634765"/>
    <lineage>
        <taxon>Bacteria</taxon>
        <taxon>Pseudomonadati</taxon>
        <taxon>Pseudomonadota</taxon>
        <taxon>Gammaproteobacteria</taxon>
        <taxon>Thiotrichales</taxon>
        <taxon>Thiotrichaceae</taxon>
        <taxon>Cocleimonas</taxon>
    </lineage>
</organism>
<name>A0A4R1F333_9GAMM</name>
<dbReference type="Proteomes" id="UP000294887">
    <property type="component" value="Unassembled WGS sequence"/>
</dbReference>
<dbReference type="RefSeq" id="WP_131904300.1">
    <property type="nucleotide sequence ID" value="NZ_BAAAFU010000008.1"/>
</dbReference>
<protein>
    <submittedName>
        <fullName evidence="2">Glycosyl transferase family 2</fullName>
    </submittedName>
</protein>
<evidence type="ECO:0000313" key="3">
    <source>
        <dbReference type="Proteomes" id="UP000294887"/>
    </source>
</evidence>
<dbReference type="PANTHER" id="PTHR22916">
    <property type="entry name" value="GLYCOSYLTRANSFERASE"/>
    <property type="match status" value="1"/>
</dbReference>
<sequence>MLLTIVIPAFNRQDSLNSLLEEISKQNNNEFKKSIEVIIIDDFSSPQITLPEKIMEVILIRNNINLGAPVSRKIGFESSQGQFIHFHDSDDTISEGWLGKVIQQLKQDSNLDVLMTARVDHEMAEDTIKVQKYFNLKSSHPNKIKSRLIYRNCMGPLGGVTFSRQVLEKTEFKSFASCQDWQMYIDVMKHAKVLVSRPDIKFIFNKTGDDRISHNPRKKILGHLQLAKITGKKSIFGRHIRLFYLYTCKQHIYNKGGYVLQFYKKNKLSIFVTFLIVSIYWRVT</sequence>
<keyword evidence="2" id="KW-0808">Transferase</keyword>
<dbReference type="CDD" id="cd00761">
    <property type="entry name" value="Glyco_tranf_GTA_type"/>
    <property type="match status" value="1"/>
</dbReference>
<reference evidence="2 3" key="1">
    <citation type="submission" date="2019-03" db="EMBL/GenBank/DDBJ databases">
        <title>Genomic Encyclopedia of Type Strains, Phase IV (KMG-IV): sequencing the most valuable type-strain genomes for metagenomic binning, comparative biology and taxonomic classification.</title>
        <authorList>
            <person name="Goeker M."/>
        </authorList>
    </citation>
    <scope>NUCLEOTIDE SEQUENCE [LARGE SCALE GENOMIC DNA]</scope>
    <source>
        <strain evidence="2 3">DSM 24830</strain>
    </source>
</reference>
<evidence type="ECO:0000259" key="1">
    <source>
        <dbReference type="Pfam" id="PF00535"/>
    </source>
</evidence>
<proteinExistence type="predicted"/>
<dbReference type="EMBL" id="SMFQ01000002">
    <property type="protein sequence ID" value="TCJ88617.1"/>
    <property type="molecule type" value="Genomic_DNA"/>
</dbReference>
<dbReference type="PANTHER" id="PTHR22916:SF3">
    <property type="entry name" value="UDP-GLCNAC:BETAGAL BETA-1,3-N-ACETYLGLUCOSAMINYLTRANSFERASE-LIKE PROTEIN 1"/>
    <property type="match status" value="1"/>
</dbReference>
<dbReference type="GO" id="GO:0016758">
    <property type="term" value="F:hexosyltransferase activity"/>
    <property type="evidence" value="ECO:0007669"/>
    <property type="project" value="UniProtKB-ARBA"/>
</dbReference>
<dbReference type="OrthoDB" id="9802649at2"/>
<evidence type="ECO:0000313" key="2">
    <source>
        <dbReference type="EMBL" id="TCJ88617.1"/>
    </source>
</evidence>
<dbReference type="InterPro" id="IPR001173">
    <property type="entry name" value="Glyco_trans_2-like"/>
</dbReference>
<comment type="caution">
    <text evidence="2">The sequence shown here is derived from an EMBL/GenBank/DDBJ whole genome shotgun (WGS) entry which is preliminary data.</text>
</comment>
<dbReference type="Pfam" id="PF00535">
    <property type="entry name" value="Glycos_transf_2"/>
    <property type="match status" value="1"/>
</dbReference>
<dbReference type="SUPFAM" id="SSF53448">
    <property type="entry name" value="Nucleotide-diphospho-sugar transferases"/>
    <property type="match status" value="1"/>
</dbReference>
<feature type="domain" description="Glycosyltransferase 2-like" evidence="1">
    <location>
        <begin position="4"/>
        <end position="164"/>
    </location>
</feature>
<gene>
    <name evidence="2" type="ORF">EV695_0475</name>
</gene>
<dbReference type="Gene3D" id="3.90.550.10">
    <property type="entry name" value="Spore Coat Polysaccharide Biosynthesis Protein SpsA, Chain A"/>
    <property type="match status" value="1"/>
</dbReference>
<accession>A0A4R1F333</accession>
<dbReference type="InterPro" id="IPR029044">
    <property type="entry name" value="Nucleotide-diphossugar_trans"/>
</dbReference>
<dbReference type="AlphaFoldDB" id="A0A4R1F333"/>